<evidence type="ECO:0000256" key="2">
    <source>
        <dbReference type="ARBA" id="ARBA00022989"/>
    </source>
</evidence>
<evidence type="ECO:0008006" key="8">
    <source>
        <dbReference type="Google" id="ProtNLM"/>
    </source>
</evidence>
<protein>
    <recommendedName>
        <fullName evidence="8">ABC transmembrane type-1 domain-containing protein</fullName>
    </recommendedName>
</protein>
<name>A0A388JLC9_CHABU</name>
<evidence type="ECO:0000256" key="4">
    <source>
        <dbReference type="SAM" id="MobiDB-lite"/>
    </source>
</evidence>
<keyword evidence="2 5" id="KW-1133">Transmembrane helix</keyword>
<feature type="transmembrane region" description="Helical" evidence="5">
    <location>
        <begin position="102"/>
        <end position="126"/>
    </location>
</feature>
<dbReference type="Gramene" id="GBG48473">
    <property type="protein sequence ID" value="GBG48473"/>
    <property type="gene ID" value="CBR_g90975"/>
</dbReference>
<dbReference type="Gene3D" id="1.20.1560.10">
    <property type="entry name" value="ABC transporter type 1, transmembrane domain"/>
    <property type="match status" value="1"/>
</dbReference>
<sequence>MGADDQVKRGSTQGVKTGDDILHRDPDVGIGANTGGSTKNGGIPFFTGGKQPVNGGKSQSDGGNSSASNGGKAEKDAKADPEPDAKAVSLAKLFSFADPLDVFLMILGSVAAMGAGSTIPLLMILFGDLVNSFGKSDEAHVVHAISEVGSGDQDKDEKSG</sequence>
<evidence type="ECO:0000256" key="3">
    <source>
        <dbReference type="ARBA" id="ARBA00023136"/>
    </source>
</evidence>
<evidence type="ECO:0000256" key="1">
    <source>
        <dbReference type="ARBA" id="ARBA00022692"/>
    </source>
</evidence>
<dbReference type="STRING" id="69332.A0A388JLC9"/>
<evidence type="ECO:0000256" key="5">
    <source>
        <dbReference type="SAM" id="Phobius"/>
    </source>
</evidence>
<accession>A0A388JLC9</accession>
<dbReference type="InterPro" id="IPR036640">
    <property type="entry name" value="ABC1_TM_sf"/>
</dbReference>
<feature type="compositionally biased region" description="Basic and acidic residues" evidence="4">
    <location>
        <begin position="72"/>
        <end position="84"/>
    </location>
</feature>
<reference evidence="6 7" key="1">
    <citation type="journal article" date="2018" name="Cell">
        <title>The Chara Genome: Secondary Complexity and Implications for Plant Terrestrialization.</title>
        <authorList>
            <person name="Nishiyama T."/>
            <person name="Sakayama H."/>
            <person name="Vries J.D."/>
            <person name="Buschmann H."/>
            <person name="Saint-Marcoux D."/>
            <person name="Ullrich K.K."/>
            <person name="Haas F.B."/>
            <person name="Vanderstraeten L."/>
            <person name="Becker D."/>
            <person name="Lang D."/>
            <person name="Vosolsobe S."/>
            <person name="Rombauts S."/>
            <person name="Wilhelmsson P.K.I."/>
            <person name="Janitza P."/>
            <person name="Kern R."/>
            <person name="Heyl A."/>
            <person name="Rumpler F."/>
            <person name="Villalobos L.I.A.C."/>
            <person name="Clay J.M."/>
            <person name="Skokan R."/>
            <person name="Toyoda A."/>
            <person name="Suzuki Y."/>
            <person name="Kagoshima H."/>
            <person name="Schijlen E."/>
            <person name="Tajeshwar N."/>
            <person name="Catarino B."/>
            <person name="Hetherington A.J."/>
            <person name="Saltykova A."/>
            <person name="Bonnot C."/>
            <person name="Breuninger H."/>
            <person name="Symeonidi A."/>
            <person name="Radhakrishnan G.V."/>
            <person name="Van Nieuwerburgh F."/>
            <person name="Deforce D."/>
            <person name="Chang C."/>
            <person name="Karol K.G."/>
            <person name="Hedrich R."/>
            <person name="Ulvskov P."/>
            <person name="Glockner G."/>
            <person name="Delwiche C.F."/>
            <person name="Petrasek J."/>
            <person name="Van de Peer Y."/>
            <person name="Friml J."/>
            <person name="Beilby M."/>
            <person name="Dolan L."/>
            <person name="Kohara Y."/>
            <person name="Sugano S."/>
            <person name="Fujiyama A."/>
            <person name="Delaux P.-M."/>
            <person name="Quint M."/>
            <person name="TheiBen G."/>
            <person name="Hagemann M."/>
            <person name="Harholt J."/>
            <person name="Dunand C."/>
            <person name="Zachgo S."/>
            <person name="Langdale J."/>
            <person name="Maumus F."/>
            <person name="Straeten D.V.D."/>
            <person name="Gould S.B."/>
            <person name="Rensing S.A."/>
        </authorList>
    </citation>
    <scope>NUCLEOTIDE SEQUENCE [LARGE SCALE GENOMIC DNA]</scope>
    <source>
        <strain evidence="6 7">S276</strain>
    </source>
</reference>
<dbReference type="GO" id="GO:0005524">
    <property type="term" value="F:ATP binding"/>
    <property type="evidence" value="ECO:0007669"/>
    <property type="project" value="InterPro"/>
</dbReference>
<comment type="caution">
    <text evidence="6">The sequence shown here is derived from an EMBL/GenBank/DDBJ whole genome shotgun (WGS) entry which is preliminary data.</text>
</comment>
<dbReference type="EMBL" id="BFEA01011546">
    <property type="protein sequence ID" value="GBG48473.1"/>
    <property type="molecule type" value="Genomic_DNA"/>
</dbReference>
<dbReference type="OrthoDB" id="6500128at2759"/>
<dbReference type="Proteomes" id="UP000265515">
    <property type="component" value="Unassembled WGS sequence"/>
</dbReference>
<evidence type="ECO:0000313" key="6">
    <source>
        <dbReference type="EMBL" id="GBG48473.1"/>
    </source>
</evidence>
<keyword evidence="7" id="KW-1185">Reference proteome</keyword>
<feature type="compositionally biased region" description="Basic and acidic residues" evidence="4">
    <location>
        <begin position="17"/>
        <end position="27"/>
    </location>
</feature>
<organism evidence="6 7">
    <name type="scientific">Chara braunii</name>
    <name type="common">Braun's stonewort</name>
    <dbReference type="NCBI Taxonomy" id="69332"/>
    <lineage>
        <taxon>Eukaryota</taxon>
        <taxon>Viridiplantae</taxon>
        <taxon>Streptophyta</taxon>
        <taxon>Charophyceae</taxon>
        <taxon>Charales</taxon>
        <taxon>Characeae</taxon>
        <taxon>Chara</taxon>
    </lineage>
</organism>
<dbReference type="AlphaFoldDB" id="A0A388JLC9"/>
<feature type="region of interest" description="Disordered" evidence="4">
    <location>
        <begin position="1"/>
        <end position="84"/>
    </location>
</feature>
<proteinExistence type="predicted"/>
<gene>
    <name evidence="6" type="ORF">CBR_g90975</name>
</gene>
<keyword evidence="1 5" id="KW-0812">Transmembrane</keyword>
<evidence type="ECO:0000313" key="7">
    <source>
        <dbReference type="Proteomes" id="UP000265515"/>
    </source>
</evidence>
<dbReference type="GO" id="GO:0016020">
    <property type="term" value="C:membrane"/>
    <property type="evidence" value="ECO:0007669"/>
    <property type="project" value="InterPro"/>
</dbReference>
<keyword evidence="3 5" id="KW-0472">Membrane</keyword>
<feature type="compositionally biased region" description="Low complexity" evidence="4">
    <location>
        <begin position="57"/>
        <end position="71"/>
    </location>
</feature>